<organism evidence="9 10">
    <name type="scientific">Exophiala bonariae</name>
    <dbReference type="NCBI Taxonomy" id="1690606"/>
    <lineage>
        <taxon>Eukaryota</taxon>
        <taxon>Fungi</taxon>
        <taxon>Dikarya</taxon>
        <taxon>Ascomycota</taxon>
        <taxon>Pezizomycotina</taxon>
        <taxon>Eurotiomycetes</taxon>
        <taxon>Chaetothyriomycetidae</taxon>
        <taxon>Chaetothyriales</taxon>
        <taxon>Herpotrichiellaceae</taxon>
        <taxon>Exophiala</taxon>
    </lineage>
</organism>
<feature type="domain" description="Major facilitator superfamily (MFS) profile" evidence="8">
    <location>
        <begin position="50"/>
        <end position="482"/>
    </location>
</feature>
<evidence type="ECO:0000256" key="7">
    <source>
        <dbReference type="SAM" id="Phobius"/>
    </source>
</evidence>
<keyword evidence="10" id="KW-1185">Reference proteome</keyword>
<dbReference type="PANTHER" id="PTHR43791">
    <property type="entry name" value="PERMEASE-RELATED"/>
    <property type="match status" value="1"/>
</dbReference>
<gene>
    <name evidence="9" type="ORF">LTR84_010489</name>
</gene>
<reference evidence="9 10" key="1">
    <citation type="submission" date="2023-08" db="EMBL/GenBank/DDBJ databases">
        <title>Black Yeasts Isolated from many extreme environments.</title>
        <authorList>
            <person name="Coleine C."/>
            <person name="Stajich J.E."/>
            <person name="Selbmann L."/>
        </authorList>
    </citation>
    <scope>NUCLEOTIDE SEQUENCE [LARGE SCALE GENOMIC DNA]</scope>
    <source>
        <strain evidence="9 10">CCFEE 5792</strain>
    </source>
</reference>
<comment type="caution">
    <text evidence="9">The sequence shown here is derived from an EMBL/GenBank/DDBJ whole genome shotgun (WGS) entry which is preliminary data.</text>
</comment>
<dbReference type="PANTHER" id="PTHR43791:SF53">
    <property type="entry name" value="MAJOR FACILITATOR SUPERFAMILY (MFS) PROFILE DOMAIN-CONTAINING PROTEIN"/>
    <property type="match status" value="1"/>
</dbReference>
<evidence type="ECO:0000256" key="1">
    <source>
        <dbReference type="ARBA" id="ARBA00004141"/>
    </source>
</evidence>
<keyword evidence="4 7" id="KW-1133">Transmembrane helix</keyword>
<evidence type="ECO:0000256" key="5">
    <source>
        <dbReference type="ARBA" id="ARBA00023136"/>
    </source>
</evidence>
<feature type="transmembrane region" description="Helical" evidence="7">
    <location>
        <begin position="457"/>
        <end position="477"/>
    </location>
</feature>
<dbReference type="RefSeq" id="XP_064700368.1">
    <property type="nucleotide sequence ID" value="XM_064854025.1"/>
</dbReference>
<evidence type="ECO:0000256" key="6">
    <source>
        <dbReference type="SAM" id="MobiDB-lite"/>
    </source>
</evidence>
<dbReference type="Gene3D" id="1.20.1250.20">
    <property type="entry name" value="MFS general substrate transporter like domains"/>
    <property type="match status" value="2"/>
</dbReference>
<evidence type="ECO:0000313" key="9">
    <source>
        <dbReference type="EMBL" id="KAK5044715.1"/>
    </source>
</evidence>
<feature type="transmembrane region" description="Helical" evidence="7">
    <location>
        <begin position="364"/>
        <end position="384"/>
    </location>
</feature>
<sequence length="513" mass="56424">MSKSTSTMDVSHVEQPPPGLEKVELGSADPSVARRLEVEKKLRHKFDRRVLPLGIVIYLLAQIDRSNMSNAVVLGLRGDTDLTGNRFNIALSLFFVTYIVFEIPANMMCKRFGPRAWLSFITFGFGITTMSTAFVTNYWGLLLCRALLGLFESGVQPGLMFAYSQFYRRHELASRWGIKAAGASCAGAFGGLLGSGLGNIPKAGMMERWRWIFLIEGLMTAIFAGLVFWLMPTDITTATFLTEEEKRVGIERIADENKMGVGDEDLSPWRLDVMKSALWNLNTQLVSLGLIMSLLSLTALSLFMVSQPHFHSGVPILIKIQPSLLRSMGYSATHAQLLTVPPYVLAAVVCVGASFLSDRLHTRGLIVIVLTPLTILGFLLMAVLKSNTGRYIALFLPTAAAFTCSPILLAWVVGNSAGPSVRAVVSAYAVGEANVGGLIATWTYLPGDAPRYTRGHWINFGGSCILLVVAIVTTLYLRWENRVRARGGREGRLCDPGQVWKLGHRHPEYRYTA</sequence>
<feature type="region of interest" description="Disordered" evidence="6">
    <location>
        <begin position="1"/>
        <end position="24"/>
    </location>
</feature>
<keyword evidence="3 7" id="KW-0812">Transmembrane</keyword>
<dbReference type="InterPro" id="IPR020846">
    <property type="entry name" value="MFS_dom"/>
</dbReference>
<feature type="transmembrane region" description="Helical" evidence="7">
    <location>
        <begin position="335"/>
        <end position="357"/>
    </location>
</feature>
<feature type="transmembrane region" description="Helical" evidence="7">
    <location>
        <begin position="209"/>
        <end position="231"/>
    </location>
</feature>
<dbReference type="AlphaFoldDB" id="A0AAV9MTI9"/>
<dbReference type="Pfam" id="PF07690">
    <property type="entry name" value="MFS_1"/>
    <property type="match status" value="1"/>
</dbReference>
<feature type="transmembrane region" description="Helical" evidence="7">
    <location>
        <begin position="285"/>
        <end position="305"/>
    </location>
</feature>
<evidence type="ECO:0000256" key="3">
    <source>
        <dbReference type="ARBA" id="ARBA00022692"/>
    </source>
</evidence>
<comment type="subcellular location">
    <subcellularLocation>
        <location evidence="1">Membrane</location>
        <topology evidence="1">Multi-pass membrane protein</topology>
    </subcellularLocation>
</comment>
<evidence type="ECO:0000313" key="10">
    <source>
        <dbReference type="Proteomes" id="UP001358417"/>
    </source>
</evidence>
<evidence type="ECO:0000256" key="4">
    <source>
        <dbReference type="ARBA" id="ARBA00022989"/>
    </source>
</evidence>
<evidence type="ECO:0000256" key="2">
    <source>
        <dbReference type="ARBA" id="ARBA00022448"/>
    </source>
</evidence>
<dbReference type="SUPFAM" id="SSF103473">
    <property type="entry name" value="MFS general substrate transporter"/>
    <property type="match status" value="1"/>
</dbReference>
<feature type="transmembrane region" description="Helical" evidence="7">
    <location>
        <begin position="87"/>
        <end position="105"/>
    </location>
</feature>
<accession>A0AAV9MTI9</accession>
<keyword evidence="5 7" id="KW-0472">Membrane</keyword>
<dbReference type="EMBL" id="JAVRRD010000044">
    <property type="protein sequence ID" value="KAK5044715.1"/>
    <property type="molecule type" value="Genomic_DNA"/>
</dbReference>
<feature type="transmembrane region" description="Helical" evidence="7">
    <location>
        <begin position="390"/>
        <end position="413"/>
    </location>
</feature>
<dbReference type="FunFam" id="1.20.1250.20:FF:000018">
    <property type="entry name" value="MFS transporter permease"/>
    <property type="match status" value="1"/>
</dbReference>
<feature type="transmembrane region" description="Helical" evidence="7">
    <location>
        <begin position="117"/>
        <end position="140"/>
    </location>
</feature>
<dbReference type="GeneID" id="89978646"/>
<name>A0AAV9MTI9_9EURO</name>
<feature type="transmembrane region" description="Helical" evidence="7">
    <location>
        <begin position="425"/>
        <end position="445"/>
    </location>
</feature>
<dbReference type="InterPro" id="IPR011701">
    <property type="entry name" value="MFS"/>
</dbReference>
<feature type="transmembrane region" description="Helical" evidence="7">
    <location>
        <begin position="176"/>
        <end position="197"/>
    </location>
</feature>
<dbReference type="GO" id="GO:0022857">
    <property type="term" value="F:transmembrane transporter activity"/>
    <property type="evidence" value="ECO:0007669"/>
    <property type="project" value="InterPro"/>
</dbReference>
<keyword evidence="2" id="KW-0813">Transport</keyword>
<proteinExistence type="predicted"/>
<dbReference type="Proteomes" id="UP001358417">
    <property type="component" value="Unassembled WGS sequence"/>
</dbReference>
<evidence type="ECO:0000259" key="8">
    <source>
        <dbReference type="PROSITE" id="PS50850"/>
    </source>
</evidence>
<protein>
    <recommendedName>
        <fullName evidence="8">Major facilitator superfamily (MFS) profile domain-containing protein</fullName>
    </recommendedName>
</protein>
<dbReference type="GO" id="GO:0016020">
    <property type="term" value="C:membrane"/>
    <property type="evidence" value="ECO:0007669"/>
    <property type="project" value="UniProtKB-SubCell"/>
</dbReference>
<dbReference type="PROSITE" id="PS50850">
    <property type="entry name" value="MFS"/>
    <property type="match status" value="1"/>
</dbReference>
<dbReference type="FunFam" id="1.20.1250.20:FF:000013">
    <property type="entry name" value="MFS general substrate transporter"/>
    <property type="match status" value="1"/>
</dbReference>
<dbReference type="InterPro" id="IPR036259">
    <property type="entry name" value="MFS_trans_sf"/>
</dbReference>